<protein>
    <submittedName>
        <fullName evidence="1">Uncharacterized protein</fullName>
    </submittedName>
</protein>
<evidence type="ECO:0000313" key="2">
    <source>
        <dbReference type="Proteomes" id="UP000198287"/>
    </source>
</evidence>
<comment type="caution">
    <text evidence="1">The sequence shown here is derived from an EMBL/GenBank/DDBJ whole genome shotgun (WGS) entry which is preliminary data.</text>
</comment>
<dbReference type="EMBL" id="LNIX01000010">
    <property type="protein sequence ID" value="OXA49690.1"/>
    <property type="molecule type" value="Genomic_DNA"/>
</dbReference>
<proteinExistence type="predicted"/>
<keyword evidence="2" id="KW-1185">Reference proteome</keyword>
<accession>A0A226DXA5</accession>
<reference evidence="1 2" key="1">
    <citation type="submission" date="2015-12" db="EMBL/GenBank/DDBJ databases">
        <title>The genome of Folsomia candida.</title>
        <authorList>
            <person name="Faddeeva A."/>
            <person name="Derks M.F."/>
            <person name="Anvar Y."/>
            <person name="Smit S."/>
            <person name="Van Straalen N."/>
            <person name="Roelofs D."/>
        </authorList>
    </citation>
    <scope>NUCLEOTIDE SEQUENCE [LARGE SCALE GENOMIC DNA]</scope>
    <source>
        <strain evidence="1 2">VU population</strain>
        <tissue evidence="1">Whole body</tissue>
    </source>
</reference>
<name>A0A226DXA5_FOLCA</name>
<sequence length="230" mass="26063">MVHGKIFLRQGSNKLPNKPSQASILSAVPLRPATSSTTLTLGSIPSYFPSPLIISTFLKFELDKPPDDSDELQDDFLFNSTSGKQQFTVHELFAAGRASLFPTHFRHDTRNQPPSRRFYVSKSTFIVSAKPDPPNLLDKHTLIRELVALQQHIHKLGFDLVIPPPLISPLYFLPITHCHFHPDQLQMNLILHIPIRLQRQTVSLLDLMSIPFKLHDPFCQLELAEDAGKY</sequence>
<evidence type="ECO:0000313" key="1">
    <source>
        <dbReference type="EMBL" id="OXA49690.1"/>
    </source>
</evidence>
<organism evidence="1 2">
    <name type="scientific">Folsomia candida</name>
    <name type="common">Springtail</name>
    <dbReference type="NCBI Taxonomy" id="158441"/>
    <lineage>
        <taxon>Eukaryota</taxon>
        <taxon>Metazoa</taxon>
        <taxon>Ecdysozoa</taxon>
        <taxon>Arthropoda</taxon>
        <taxon>Hexapoda</taxon>
        <taxon>Collembola</taxon>
        <taxon>Entomobryomorpha</taxon>
        <taxon>Isotomoidea</taxon>
        <taxon>Isotomidae</taxon>
        <taxon>Proisotominae</taxon>
        <taxon>Folsomia</taxon>
    </lineage>
</organism>
<dbReference type="AlphaFoldDB" id="A0A226DXA5"/>
<dbReference type="Proteomes" id="UP000198287">
    <property type="component" value="Unassembled WGS sequence"/>
</dbReference>
<gene>
    <name evidence="1" type="ORF">Fcan01_15778</name>
</gene>